<accession>A0A0E9W7U6</accession>
<dbReference type="AlphaFoldDB" id="A0A0E9W7U6"/>
<dbReference type="EMBL" id="GBXM01023024">
    <property type="protein sequence ID" value="JAH85553.1"/>
    <property type="molecule type" value="Transcribed_RNA"/>
</dbReference>
<reference evidence="1" key="1">
    <citation type="submission" date="2014-11" db="EMBL/GenBank/DDBJ databases">
        <authorList>
            <person name="Amaro Gonzalez C."/>
        </authorList>
    </citation>
    <scope>NUCLEOTIDE SEQUENCE</scope>
</reference>
<sequence>MDPATSLVLYPQFCPLSPNTVHPVSVHPARPTLLLYL</sequence>
<proteinExistence type="predicted"/>
<protein>
    <submittedName>
        <fullName evidence="1">Uncharacterized protein</fullName>
    </submittedName>
</protein>
<name>A0A0E9W7U6_ANGAN</name>
<evidence type="ECO:0000313" key="1">
    <source>
        <dbReference type="EMBL" id="JAH85553.1"/>
    </source>
</evidence>
<organism evidence="1">
    <name type="scientific">Anguilla anguilla</name>
    <name type="common">European freshwater eel</name>
    <name type="synonym">Muraena anguilla</name>
    <dbReference type="NCBI Taxonomy" id="7936"/>
    <lineage>
        <taxon>Eukaryota</taxon>
        <taxon>Metazoa</taxon>
        <taxon>Chordata</taxon>
        <taxon>Craniata</taxon>
        <taxon>Vertebrata</taxon>
        <taxon>Euteleostomi</taxon>
        <taxon>Actinopterygii</taxon>
        <taxon>Neopterygii</taxon>
        <taxon>Teleostei</taxon>
        <taxon>Anguilliformes</taxon>
        <taxon>Anguillidae</taxon>
        <taxon>Anguilla</taxon>
    </lineage>
</organism>
<reference evidence="1" key="2">
    <citation type="journal article" date="2015" name="Fish Shellfish Immunol.">
        <title>Early steps in the European eel (Anguilla anguilla)-Vibrio vulnificus interaction in the gills: Role of the RtxA13 toxin.</title>
        <authorList>
            <person name="Callol A."/>
            <person name="Pajuelo D."/>
            <person name="Ebbesson L."/>
            <person name="Teles M."/>
            <person name="MacKenzie S."/>
            <person name="Amaro C."/>
        </authorList>
    </citation>
    <scope>NUCLEOTIDE SEQUENCE</scope>
</reference>